<accession>A0A409X8S1</accession>
<comment type="caution">
    <text evidence="2">The sequence shown here is derived from an EMBL/GenBank/DDBJ whole genome shotgun (WGS) entry which is preliminary data.</text>
</comment>
<dbReference type="OrthoDB" id="2688210at2759"/>
<feature type="compositionally biased region" description="Basic and acidic residues" evidence="1">
    <location>
        <begin position="73"/>
        <end position="112"/>
    </location>
</feature>
<dbReference type="InParanoid" id="A0A409X8S1"/>
<evidence type="ECO:0000256" key="1">
    <source>
        <dbReference type="SAM" id="MobiDB-lite"/>
    </source>
</evidence>
<evidence type="ECO:0000313" key="3">
    <source>
        <dbReference type="Proteomes" id="UP000284842"/>
    </source>
</evidence>
<dbReference type="STRING" id="181874.A0A409X8S1"/>
<dbReference type="EMBL" id="NHTK01004344">
    <property type="protein sequence ID" value="PPQ87162.1"/>
    <property type="molecule type" value="Genomic_DNA"/>
</dbReference>
<organism evidence="2 3">
    <name type="scientific">Panaeolus cyanescens</name>
    <dbReference type="NCBI Taxonomy" id="181874"/>
    <lineage>
        <taxon>Eukaryota</taxon>
        <taxon>Fungi</taxon>
        <taxon>Dikarya</taxon>
        <taxon>Basidiomycota</taxon>
        <taxon>Agaricomycotina</taxon>
        <taxon>Agaricomycetes</taxon>
        <taxon>Agaricomycetidae</taxon>
        <taxon>Agaricales</taxon>
        <taxon>Agaricineae</taxon>
        <taxon>Galeropsidaceae</taxon>
        <taxon>Panaeolus</taxon>
    </lineage>
</organism>
<feature type="region of interest" description="Disordered" evidence="1">
    <location>
        <begin position="1"/>
        <end position="20"/>
    </location>
</feature>
<feature type="region of interest" description="Disordered" evidence="1">
    <location>
        <begin position="68"/>
        <end position="113"/>
    </location>
</feature>
<dbReference type="Proteomes" id="UP000284842">
    <property type="component" value="Unassembled WGS sequence"/>
</dbReference>
<reference evidence="2 3" key="1">
    <citation type="journal article" date="2018" name="Evol. Lett.">
        <title>Horizontal gene cluster transfer increased hallucinogenic mushroom diversity.</title>
        <authorList>
            <person name="Reynolds H.T."/>
            <person name="Vijayakumar V."/>
            <person name="Gluck-Thaler E."/>
            <person name="Korotkin H.B."/>
            <person name="Matheny P.B."/>
            <person name="Slot J.C."/>
        </authorList>
    </citation>
    <scope>NUCLEOTIDE SEQUENCE [LARGE SCALE GENOMIC DNA]</scope>
    <source>
        <strain evidence="2 3">2629</strain>
    </source>
</reference>
<keyword evidence="3" id="KW-1185">Reference proteome</keyword>
<dbReference type="AlphaFoldDB" id="A0A409X8S1"/>
<protein>
    <submittedName>
        <fullName evidence="2">Uncharacterized protein</fullName>
    </submittedName>
</protein>
<proteinExistence type="predicted"/>
<gene>
    <name evidence="2" type="ORF">CVT24_007288</name>
</gene>
<sequence>MPPRIEQDPTNDTCPNYREDEYEPMRVVFMRAGGQDGQELTEDAAVERLGQIWQESHQRKLEAWRVQVEAEEQERRQQEEVERQREEEERQRQEEERRRQEEEAEREEERIGGRSRKLKPIKFAQDRLVSTHIINRPSPYAVNKLKTRAYVEIDYFSKRGCALAAKEPLKGSNDALGLTQVNGSVIGFQPISTLRPLKDIRQDEELTWDEVGQARHTMIRQMMTLGEGVWPTEALQMMVDFYSRGLRRGGPGHVSSKSEERVVRGLD</sequence>
<name>A0A409X8S1_9AGAR</name>
<evidence type="ECO:0000313" key="2">
    <source>
        <dbReference type="EMBL" id="PPQ87162.1"/>
    </source>
</evidence>